<dbReference type="Proteomes" id="UP001233271">
    <property type="component" value="Chromosome 7b"/>
</dbReference>
<reference evidence="3" key="1">
    <citation type="journal article" date="2023" name="BMC Genomics">
        <title>Chromosome-level genome assemblies of Cutaneotrichosporon spp. (Trichosporonales, Basidiomycota) reveal imbalanced evolution between nucleotide sequences and chromosome synteny.</title>
        <authorList>
            <person name="Kobayashi Y."/>
            <person name="Kayamori A."/>
            <person name="Aoki K."/>
            <person name="Shiwa Y."/>
            <person name="Matsutani M."/>
            <person name="Fujita N."/>
            <person name="Sugita T."/>
            <person name="Iwasaki W."/>
            <person name="Tanaka N."/>
            <person name="Takashima M."/>
        </authorList>
    </citation>
    <scope>NUCLEOTIDE SEQUENCE</scope>
    <source>
        <strain evidence="3">HIS019</strain>
    </source>
</reference>
<keyword evidence="4" id="KW-1185">Reference proteome</keyword>
<keyword evidence="1" id="KW-0175">Coiled coil</keyword>
<organism evidence="3 4">
    <name type="scientific">Cutaneotrichosporon cavernicola</name>
    <dbReference type="NCBI Taxonomy" id="279322"/>
    <lineage>
        <taxon>Eukaryota</taxon>
        <taxon>Fungi</taxon>
        <taxon>Dikarya</taxon>
        <taxon>Basidiomycota</taxon>
        <taxon>Agaricomycotina</taxon>
        <taxon>Tremellomycetes</taxon>
        <taxon>Trichosporonales</taxon>
        <taxon>Trichosporonaceae</taxon>
        <taxon>Cutaneotrichosporon</taxon>
    </lineage>
</organism>
<evidence type="ECO:0000256" key="1">
    <source>
        <dbReference type="SAM" id="Coils"/>
    </source>
</evidence>
<dbReference type="EMBL" id="AP028219">
    <property type="protein sequence ID" value="BEI94774.1"/>
    <property type="molecule type" value="Genomic_DNA"/>
</dbReference>
<dbReference type="RefSeq" id="XP_060460039.1">
    <property type="nucleotide sequence ID" value="XM_060603779.1"/>
</dbReference>
<name>A0AA48LA27_9TREE</name>
<proteinExistence type="predicted"/>
<dbReference type="AlphaFoldDB" id="A0AA48LA27"/>
<dbReference type="GeneID" id="85498644"/>
<evidence type="ECO:0000313" key="4">
    <source>
        <dbReference type="Proteomes" id="UP001233271"/>
    </source>
</evidence>
<accession>A0AA48LA27</accession>
<evidence type="ECO:0000256" key="2">
    <source>
        <dbReference type="SAM" id="MobiDB-lite"/>
    </source>
</evidence>
<dbReference type="KEGG" id="ccac:CcaHIS019_0703550"/>
<feature type="region of interest" description="Disordered" evidence="2">
    <location>
        <begin position="71"/>
        <end position="90"/>
    </location>
</feature>
<protein>
    <submittedName>
        <fullName evidence="3">Uncharacterized protein</fullName>
    </submittedName>
</protein>
<sequence>MTATLAVRERALELTEERYAAAVRKSQELEKEIMQLKAGLNDARWARAQLEIPPRPVFSFSPVSPPAYSSFSTNPVTVWPNDRRSSPQHGTYGTYGTVYVDVDFMVDATGRVTPLNVRPRL</sequence>
<gene>
    <name evidence="3" type="ORF">CcaverHIS019_0703550</name>
</gene>
<feature type="coiled-coil region" evidence="1">
    <location>
        <begin position="12"/>
        <end position="46"/>
    </location>
</feature>
<evidence type="ECO:0000313" key="3">
    <source>
        <dbReference type="EMBL" id="BEI94774.1"/>
    </source>
</evidence>